<dbReference type="EMBL" id="RJVA01000013">
    <property type="protein sequence ID" value="ROQ91040.1"/>
    <property type="molecule type" value="Genomic_DNA"/>
</dbReference>
<dbReference type="Pfam" id="PF12974">
    <property type="entry name" value="Phosphonate-bd"/>
    <property type="match status" value="1"/>
</dbReference>
<dbReference type="PANTHER" id="PTHR35841">
    <property type="entry name" value="PHOSPHONATES-BINDING PERIPLASMIC PROTEIN"/>
    <property type="match status" value="1"/>
</dbReference>
<dbReference type="GO" id="GO:0043190">
    <property type="term" value="C:ATP-binding cassette (ABC) transporter complex"/>
    <property type="evidence" value="ECO:0007669"/>
    <property type="project" value="InterPro"/>
</dbReference>
<accession>A0A3N1UQR5</accession>
<dbReference type="AlphaFoldDB" id="A0A3N1UQR5"/>
<dbReference type="InterPro" id="IPR005770">
    <property type="entry name" value="PhnD"/>
</dbReference>
<evidence type="ECO:0000313" key="4">
    <source>
        <dbReference type="Proteomes" id="UP000276223"/>
    </source>
</evidence>
<sequence>MDFSVRTTIPSVLETSGSSKNLTVAVGAMVSPRATLRLYRQLLDYVGWHMDRKVELVQKKTYGELSRLFAQGAVDLAFVCTGSYVLHRPMTHWELLVAPQIMGQTTYQSYLIVHKDSPYLSFDELRHKIFAFTDPHSNTGRLVPTAWVVQSGSTPEAFFSQVLYTYGHDNSILAVAKGLVDGAAVDSLVWEYEHARDDTWTSKTKIIRRSIPFGIPPVVVSPELSPQDKETARRIFLTMHENEKGRSLLNALGIDRFVVPDPSWYEETEKLLEFLHSNGIRTDGLEPAQH</sequence>
<dbReference type="NCBIfam" id="TIGR01098">
    <property type="entry name" value="3A0109s03R"/>
    <property type="match status" value="1"/>
</dbReference>
<protein>
    <submittedName>
        <fullName evidence="3">Phosphonate transport system substrate-binding protein</fullName>
    </submittedName>
</protein>
<reference evidence="3 4" key="1">
    <citation type="submission" date="2018-11" db="EMBL/GenBank/DDBJ databases">
        <title>Genomic Encyclopedia of Type Strains, Phase IV (KMG-IV): sequencing the most valuable type-strain genomes for metagenomic binning, comparative biology and taxonomic classification.</title>
        <authorList>
            <person name="Goeker M."/>
        </authorList>
    </citation>
    <scope>NUCLEOTIDE SEQUENCE [LARGE SCALE GENOMIC DNA]</scope>
    <source>
        <strain evidence="3 4">DSM 22027</strain>
    </source>
</reference>
<dbReference type="GO" id="GO:0055085">
    <property type="term" value="P:transmembrane transport"/>
    <property type="evidence" value="ECO:0007669"/>
    <property type="project" value="InterPro"/>
</dbReference>
<name>A0A3N1UQR5_9BACT</name>
<gene>
    <name evidence="3" type="ORF">EDC27_2317</name>
</gene>
<dbReference type="PANTHER" id="PTHR35841:SF1">
    <property type="entry name" value="PHOSPHONATES-BINDING PERIPLASMIC PROTEIN"/>
    <property type="match status" value="1"/>
</dbReference>
<keyword evidence="2" id="KW-0732">Signal</keyword>
<evidence type="ECO:0000256" key="2">
    <source>
        <dbReference type="ARBA" id="ARBA00022729"/>
    </source>
</evidence>
<dbReference type="CDD" id="cd13571">
    <property type="entry name" value="PBP2_PnhD_1"/>
    <property type="match status" value="1"/>
</dbReference>
<dbReference type="Proteomes" id="UP000276223">
    <property type="component" value="Unassembled WGS sequence"/>
</dbReference>
<comment type="similarity">
    <text evidence="1">Belongs to the phosphate/phosphite/phosphonate binding protein family.</text>
</comment>
<evidence type="ECO:0000313" key="3">
    <source>
        <dbReference type="EMBL" id="ROQ91040.1"/>
    </source>
</evidence>
<evidence type="ECO:0000256" key="1">
    <source>
        <dbReference type="ARBA" id="ARBA00007162"/>
    </source>
</evidence>
<dbReference type="Gene3D" id="3.40.190.10">
    <property type="entry name" value="Periplasmic binding protein-like II"/>
    <property type="match status" value="2"/>
</dbReference>
<keyword evidence="4" id="KW-1185">Reference proteome</keyword>
<organism evidence="3 4">
    <name type="scientific">Desulfosoma caldarium</name>
    <dbReference type="NCBI Taxonomy" id="610254"/>
    <lineage>
        <taxon>Bacteria</taxon>
        <taxon>Pseudomonadati</taxon>
        <taxon>Thermodesulfobacteriota</taxon>
        <taxon>Syntrophobacteria</taxon>
        <taxon>Syntrophobacterales</taxon>
        <taxon>Syntrophobacteraceae</taxon>
        <taxon>Desulfosoma</taxon>
    </lineage>
</organism>
<proteinExistence type="inferred from homology"/>
<dbReference type="SUPFAM" id="SSF53850">
    <property type="entry name" value="Periplasmic binding protein-like II"/>
    <property type="match status" value="1"/>
</dbReference>
<comment type="caution">
    <text evidence="3">The sequence shown here is derived from an EMBL/GenBank/DDBJ whole genome shotgun (WGS) entry which is preliminary data.</text>
</comment>